<evidence type="ECO:0000256" key="1">
    <source>
        <dbReference type="ARBA" id="ARBA00023002"/>
    </source>
</evidence>
<evidence type="ECO:0000259" key="3">
    <source>
        <dbReference type="Pfam" id="PF02826"/>
    </source>
</evidence>
<feature type="domain" description="D-isomer specific 2-hydroxyacid dehydrogenase NAD-binding" evidence="3">
    <location>
        <begin position="125"/>
        <end position="303"/>
    </location>
</feature>
<dbReference type="SUPFAM" id="SSF51735">
    <property type="entry name" value="NAD(P)-binding Rossmann-fold domains"/>
    <property type="match status" value="1"/>
</dbReference>
<dbReference type="Pfam" id="PF02826">
    <property type="entry name" value="2-Hacid_dh_C"/>
    <property type="match status" value="1"/>
</dbReference>
<dbReference type="InterPro" id="IPR036291">
    <property type="entry name" value="NAD(P)-bd_dom_sf"/>
</dbReference>
<dbReference type="PANTHER" id="PTHR43333:SF1">
    <property type="entry name" value="D-ISOMER SPECIFIC 2-HYDROXYACID DEHYDROGENASE NAD-BINDING DOMAIN-CONTAINING PROTEIN"/>
    <property type="match status" value="1"/>
</dbReference>
<dbReference type="Proteomes" id="UP000259273">
    <property type="component" value="Unassembled WGS sequence"/>
</dbReference>
<reference evidence="4 5" key="1">
    <citation type="journal article" date="2018" name="Nat. Biotechnol.">
        <title>A standardized bacterial taxonomy based on genome phylogeny substantially revises the tree of life.</title>
        <authorList>
            <person name="Parks D.H."/>
            <person name="Chuvochina M."/>
            <person name="Waite D.W."/>
            <person name="Rinke C."/>
            <person name="Skarshewski A."/>
            <person name="Chaumeil P.A."/>
            <person name="Hugenholtz P."/>
        </authorList>
    </citation>
    <scope>NUCLEOTIDE SEQUENCE [LARGE SCALE GENOMIC DNA]</scope>
    <source>
        <strain evidence="4">UBA9158</strain>
    </source>
</reference>
<dbReference type="STRING" id="1121937.GCA_000423125_01400"/>
<keyword evidence="2" id="KW-0520">NAD</keyword>
<dbReference type="PANTHER" id="PTHR43333">
    <property type="entry name" value="2-HACID_DH_C DOMAIN-CONTAINING PROTEIN"/>
    <property type="match status" value="1"/>
</dbReference>
<keyword evidence="1" id="KW-0560">Oxidoreductase</keyword>
<proteinExistence type="predicted"/>
<dbReference type="GO" id="GO:0016491">
    <property type="term" value="F:oxidoreductase activity"/>
    <property type="evidence" value="ECO:0007669"/>
    <property type="project" value="UniProtKB-KW"/>
</dbReference>
<dbReference type="AlphaFoldDB" id="A0A3C1KNG1"/>
<dbReference type="SUPFAM" id="SSF52283">
    <property type="entry name" value="Formate/glycerate dehydrogenase catalytic domain-like"/>
    <property type="match status" value="1"/>
</dbReference>
<evidence type="ECO:0000313" key="5">
    <source>
        <dbReference type="Proteomes" id="UP000259273"/>
    </source>
</evidence>
<sequence length="371" mass="40272">MNPATTDSDRSEPRTAVAAPNRVVIASAYGEHHRARLEALFQPAQTVFLAPGARAVLRRELRTADIAVLPTVPDATYLQHQQLRWVHCNRSGLDACATRQIINAPFAVTSASGRSAAVLAEHALFFMLALAYNSAQQLKAQRNRVWGLSGAGKMRGLEGRSVLLIGLGCTAKALVPRCLALGLQVSAFRRSAGGDEGLGIPVSSLAAGDSVDDLLPHADIVVLAASLNDSSHAMLGERQFALLKPGAMLVNVARARLTDTAALKAALKRGTLSGAGLDVTDPEPLPPWDSLWRQQNVLITPHVTPRVADRENAEIDIIEDNYNRFLSGRTLRNRLRHTDLYTHASNTSQRRLTTLVIRARNRLLRPSVRRV</sequence>
<gene>
    <name evidence="4" type="ORF">DCP75_10890</name>
</gene>
<protein>
    <recommendedName>
        <fullName evidence="3">D-isomer specific 2-hydroxyacid dehydrogenase NAD-binding domain-containing protein</fullName>
    </recommendedName>
</protein>
<evidence type="ECO:0000313" key="4">
    <source>
        <dbReference type="EMBL" id="HAN28205.1"/>
    </source>
</evidence>
<dbReference type="GO" id="GO:0051287">
    <property type="term" value="F:NAD binding"/>
    <property type="evidence" value="ECO:0007669"/>
    <property type="project" value="InterPro"/>
</dbReference>
<evidence type="ECO:0000256" key="2">
    <source>
        <dbReference type="ARBA" id="ARBA00023027"/>
    </source>
</evidence>
<name>A0A3C1KNG1_9GAMM</name>
<dbReference type="Gene3D" id="3.40.50.720">
    <property type="entry name" value="NAD(P)-binding Rossmann-like Domain"/>
    <property type="match status" value="2"/>
</dbReference>
<dbReference type="InterPro" id="IPR006140">
    <property type="entry name" value="D-isomer_DH_NAD-bd"/>
</dbReference>
<comment type="caution">
    <text evidence="4">The sequence shown here is derived from an EMBL/GenBank/DDBJ whole genome shotgun (WGS) entry which is preliminary data.</text>
</comment>
<accession>A0A3C1KNG1</accession>
<organism evidence="4 5">
    <name type="scientific">Haliea salexigens</name>
    <dbReference type="NCBI Taxonomy" id="287487"/>
    <lineage>
        <taxon>Bacteria</taxon>
        <taxon>Pseudomonadati</taxon>
        <taxon>Pseudomonadota</taxon>
        <taxon>Gammaproteobacteria</taxon>
        <taxon>Cellvibrionales</taxon>
        <taxon>Halieaceae</taxon>
        <taxon>Haliea</taxon>
    </lineage>
</organism>
<dbReference type="EMBL" id="DMND01000147">
    <property type="protein sequence ID" value="HAN28205.1"/>
    <property type="molecule type" value="Genomic_DNA"/>
</dbReference>